<protein>
    <submittedName>
        <fullName evidence="2 3">Uncharacterized protein</fullName>
    </submittedName>
</protein>
<sequence length="189" mass="21749">MQVMACTHRVVPSQQHHSPRSTVFFQRGILILVLKFVPLLSPRSSSTTLTRFLNLLEKTTSPRHGYHHLMTLVSVDVMEQLMQYFEELFAEHMWCVRYVRQCGTFAIDDDVTMGRTLQGAGVDQTTILVLLGLRRFVVSWCQFQQDESGIAVRHELEEVDVAMEAVSEENGEEEKEEEQEDGNDEEEET</sequence>
<reference evidence="2" key="3">
    <citation type="submission" date="2015-03" db="EMBL/GenBank/DDBJ databases">
        <title>Long non-coding RNA discovery across the genus Anopheles reveals conserved secondary structures within and beyond the Gambiae complex.</title>
        <authorList>
            <person name="Jenkins A."/>
            <person name="Waterhouse R."/>
            <person name="Muskavitch M."/>
        </authorList>
    </citation>
    <scope>NUCLEOTIDE SEQUENCE</scope>
    <source>
        <tissue evidence="2">Whole body</tissue>
    </source>
</reference>
<organism evidence="2">
    <name type="scientific">Anopheles gambiae</name>
    <name type="common">African malaria mosquito</name>
    <dbReference type="NCBI Taxonomy" id="7165"/>
    <lineage>
        <taxon>Eukaryota</taxon>
        <taxon>Metazoa</taxon>
        <taxon>Ecdysozoa</taxon>
        <taxon>Arthropoda</taxon>
        <taxon>Hexapoda</taxon>
        <taxon>Insecta</taxon>
        <taxon>Pterygota</taxon>
        <taxon>Neoptera</taxon>
        <taxon>Endopterygota</taxon>
        <taxon>Diptera</taxon>
        <taxon>Nematocera</taxon>
        <taxon>Culicoidea</taxon>
        <taxon>Culicidae</taxon>
        <taxon>Anophelinae</taxon>
        <taxon>Anopheles</taxon>
    </lineage>
</organism>
<reference evidence="3 4" key="1">
    <citation type="journal article" date="2002" name="Science">
        <title>The genome sequence of the malaria mosquito Anopheles gambiae.</title>
        <authorList>
            <person name="Holt R.A."/>
            <person name="Subramanian G.M."/>
            <person name="Halpern A."/>
            <person name="Sutton G.G."/>
            <person name="Charlab R."/>
            <person name="Nusskern D.R."/>
            <person name="Wincker P."/>
            <person name="Clark A.G."/>
            <person name="Ribeiro J.M."/>
            <person name="Wides R."/>
            <person name="Salzberg S.L."/>
            <person name="Loftus B."/>
            <person name="Yandell M."/>
            <person name="Majoros W.H."/>
            <person name="Rusch D.B."/>
            <person name="Lai Z."/>
            <person name="Kraft C.L."/>
            <person name="Abril J.F."/>
            <person name="Anthouard V."/>
            <person name="Arensburger P."/>
            <person name="Atkinson P.W."/>
            <person name="Baden H."/>
            <person name="de Berardinis V."/>
            <person name="Baldwin D."/>
            <person name="Benes V."/>
            <person name="Biedler J."/>
            <person name="Blass C."/>
            <person name="Bolanos R."/>
            <person name="Boscus D."/>
            <person name="Barnstead M."/>
            <person name="Cai S."/>
            <person name="Center A."/>
            <person name="Chaturverdi K."/>
            <person name="Christophides G.K."/>
            <person name="Chrystal M.A."/>
            <person name="Clamp M."/>
            <person name="Cravchik A."/>
            <person name="Curwen V."/>
            <person name="Dana A."/>
            <person name="Delcher A."/>
            <person name="Dew I."/>
            <person name="Evans C.A."/>
            <person name="Flanigan M."/>
            <person name="Grundschober-Freimoser A."/>
            <person name="Friedli L."/>
            <person name="Gu Z."/>
            <person name="Guan P."/>
            <person name="Guigo R."/>
            <person name="Hillenmeyer M.E."/>
            <person name="Hladun S.L."/>
            <person name="Hogan J.R."/>
            <person name="Hong Y.S."/>
            <person name="Hoover J."/>
            <person name="Jaillon O."/>
            <person name="Ke Z."/>
            <person name="Kodira C."/>
            <person name="Kokoza E."/>
            <person name="Koutsos A."/>
            <person name="Letunic I."/>
            <person name="Levitsky A."/>
            <person name="Liang Y."/>
            <person name="Lin J.J."/>
            <person name="Lobo N.F."/>
            <person name="Lopez J.R."/>
            <person name="Malek J.A."/>
            <person name="McIntosh T.C."/>
            <person name="Meister S."/>
            <person name="Miller J."/>
            <person name="Mobarry C."/>
            <person name="Mongin E."/>
            <person name="Murphy S.D."/>
            <person name="O'Brochta D.A."/>
            <person name="Pfannkoch C."/>
            <person name="Qi R."/>
            <person name="Regier M.A."/>
            <person name="Remington K."/>
            <person name="Shao H."/>
            <person name="Sharakhova M.V."/>
            <person name="Sitter C.D."/>
            <person name="Shetty J."/>
            <person name="Smith T.J."/>
            <person name="Strong R."/>
            <person name="Sun J."/>
            <person name="Thomasova D."/>
            <person name="Ton L.Q."/>
            <person name="Topalis P."/>
            <person name="Tu Z."/>
            <person name="Unger M.F."/>
            <person name="Walenz B."/>
            <person name="Wang A."/>
            <person name="Wang J."/>
            <person name="Wang M."/>
            <person name="Wang X."/>
            <person name="Woodford K.J."/>
            <person name="Wortman J.R."/>
            <person name="Wu M."/>
            <person name="Yao A."/>
            <person name="Zdobnov E.M."/>
            <person name="Zhang H."/>
            <person name="Zhao Q."/>
            <person name="Zhao S."/>
            <person name="Zhu S.C."/>
            <person name="Zhimulev I."/>
            <person name="Coluzzi M."/>
            <person name="della Torre A."/>
            <person name="Roth C.W."/>
            <person name="Louis C."/>
            <person name="Kalush F."/>
            <person name="Mural R.J."/>
            <person name="Myers E.W."/>
            <person name="Adams M.D."/>
            <person name="Smith H.O."/>
            <person name="Broder S."/>
            <person name="Gardner M.J."/>
            <person name="Fraser C.M."/>
            <person name="Birney E."/>
            <person name="Bork P."/>
            <person name="Brey P.T."/>
            <person name="Venter J.C."/>
            <person name="Weissenbach J."/>
            <person name="Kafatos F.C."/>
            <person name="Collins F.H."/>
            <person name="Hoffman S.L."/>
        </authorList>
    </citation>
    <scope>NUCLEOTIDE SEQUENCE [LARGE SCALE GENOMIC DNA]</scope>
    <source>
        <strain evidence="3 4">PEST</strain>
    </source>
</reference>
<reference evidence="3" key="2">
    <citation type="journal article" date="2004" name="Trends Parasitol.">
        <title>The Anopheles gambiae genome: an update.</title>
        <authorList>
            <person name="Mongin E."/>
            <person name="Louis C."/>
            <person name="Holt R.A."/>
            <person name="Birney E."/>
            <person name="Collins F.H."/>
        </authorList>
    </citation>
    <scope>NUCLEOTIDE SEQUENCE [LARGE SCALE GENOMIC DNA]</scope>
    <source>
        <strain evidence="3">PEST</strain>
    </source>
</reference>
<evidence type="ECO:0000313" key="3">
    <source>
        <dbReference type="EnsemblMetazoa" id="AGAP028542-PA"/>
    </source>
</evidence>
<dbReference type="VEuPathDB" id="VectorBase:AGAMI1_013136"/>
<dbReference type="EMBL" id="AAAB01008986">
    <property type="status" value="NOT_ANNOTATED_CDS"/>
    <property type="molecule type" value="Genomic_DNA"/>
</dbReference>
<accession>A0A0E4G8H4</accession>
<evidence type="ECO:0000313" key="4">
    <source>
        <dbReference type="Proteomes" id="UP000007062"/>
    </source>
</evidence>
<name>A0A0E4G8H4_ANOGA</name>
<dbReference type="AlphaFoldDB" id="A0A0E4G8H4"/>
<keyword evidence="4" id="KW-1185">Reference proteome</keyword>
<dbReference type="VEuPathDB" id="VectorBase:AGAP028542"/>
<reference evidence="3" key="4">
    <citation type="submission" date="2020-05" db="UniProtKB">
        <authorList>
            <consortium name="EnsemblMetazoa"/>
        </authorList>
    </citation>
    <scope>IDENTIFICATION</scope>
    <source>
        <strain evidence="3">PEST</strain>
    </source>
</reference>
<proteinExistence type="predicted"/>
<feature type="region of interest" description="Disordered" evidence="1">
    <location>
        <begin position="163"/>
        <end position="189"/>
    </location>
</feature>
<evidence type="ECO:0000256" key="1">
    <source>
        <dbReference type="SAM" id="MobiDB-lite"/>
    </source>
</evidence>
<dbReference type="EMBL" id="HACL01000220">
    <property type="protein sequence ID" value="CFW94514.1"/>
    <property type="molecule type" value="Transcribed_RNA"/>
</dbReference>
<dbReference type="Proteomes" id="UP000007062">
    <property type="component" value="Chromosome 3L"/>
</dbReference>
<evidence type="ECO:0000313" key="2">
    <source>
        <dbReference type="EMBL" id="CFW94514.1"/>
    </source>
</evidence>
<dbReference type="EnsemblMetazoa" id="AGAP028542-RA">
    <property type="protein sequence ID" value="AGAP028542-PA"/>
    <property type="gene ID" value="AGAP028542"/>
</dbReference>